<evidence type="ECO:0000313" key="1">
    <source>
        <dbReference type="EMBL" id="ALX05151.1"/>
    </source>
</evidence>
<dbReference type="Proteomes" id="UP000067689">
    <property type="component" value="Chromosome"/>
</dbReference>
<protein>
    <submittedName>
        <fullName evidence="1">Uncharacterized protein</fullName>
    </submittedName>
</protein>
<sequence length="190" mass="19922">MGWLDGILGRSKPPEADLDVLFGVPQAALTLEAAGFAATGAGAVCFRDVDGVSDDRVMAEVQQVIGTDASATVAVTDDGQGFRWLQVTRAPGDLQGLVSDLHAANSSMADAGFGSQLLCSTVLFSTPSGGPLGLVYLFKQGTFYPFAPQAGRRRDNAVELQVRALVEGDVPVEKALERWLALWDAPGLSV</sequence>
<dbReference type="STRING" id="2041.AERYTH_10780"/>
<dbReference type="OrthoDB" id="159886at2"/>
<dbReference type="EMBL" id="CP011502">
    <property type="protein sequence ID" value="ALX05151.1"/>
    <property type="molecule type" value="Genomic_DNA"/>
</dbReference>
<proteinExistence type="predicted"/>
<dbReference type="AlphaFoldDB" id="A0A0U4C2I2"/>
<dbReference type="InterPro" id="IPR054383">
    <property type="entry name" value="PspAB-like"/>
</dbReference>
<keyword evidence="2" id="KW-1185">Reference proteome</keyword>
<organism evidence="1 2">
    <name type="scientific">Aeromicrobium erythreum</name>
    <dbReference type="NCBI Taxonomy" id="2041"/>
    <lineage>
        <taxon>Bacteria</taxon>
        <taxon>Bacillati</taxon>
        <taxon>Actinomycetota</taxon>
        <taxon>Actinomycetes</taxon>
        <taxon>Propionibacteriales</taxon>
        <taxon>Nocardioidaceae</taxon>
        <taxon>Aeromicrobium</taxon>
    </lineage>
</organism>
<evidence type="ECO:0000313" key="2">
    <source>
        <dbReference type="Proteomes" id="UP000067689"/>
    </source>
</evidence>
<accession>A0A0U4C2I2</accession>
<dbReference type="RefSeq" id="WP_067858388.1">
    <property type="nucleotide sequence ID" value="NZ_CP011502.1"/>
</dbReference>
<reference evidence="1 2" key="1">
    <citation type="journal article" date="1991" name="Int. J. Syst. Bacteriol.">
        <title>Description of the erythromycin-producing bacterium Arthrobacter sp. strain NRRL B-3381 as Aeromicrobium erythreum gen. nov., sp. nov.</title>
        <authorList>
            <person name="Miller E.S."/>
            <person name="Woese C.R."/>
            <person name="Brenner S."/>
        </authorList>
    </citation>
    <scope>NUCLEOTIDE SEQUENCE [LARGE SCALE GENOMIC DNA]</scope>
    <source>
        <strain evidence="1 2">AR18</strain>
    </source>
</reference>
<dbReference type="PATRIC" id="fig|2041.4.peg.2254"/>
<dbReference type="Pfam" id="PF22742">
    <property type="entry name" value="PspAB"/>
    <property type="match status" value="1"/>
</dbReference>
<name>A0A0U4C2I2_9ACTN</name>
<dbReference type="KEGG" id="aer:AERYTH_10780"/>
<gene>
    <name evidence="1" type="ORF">AERYTH_10780</name>
</gene>